<feature type="transmembrane region" description="Helical" evidence="2">
    <location>
        <begin position="266"/>
        <end position="290"/>
    </location>
</feature>
<feature type="compositionally biased region" description="Polar residues" evidence="1">
    <location>
        <begin position="458"/>
        <end position="469"/>
    </location>
</feature>
<feature type="signal peptide" evidence="3">
    <location>
        <begin position="1"/>
        <end position="23"/>
    </location>
</feature>
<keyword evidence="3" id="KW-0732">Signal</keyword>
<evidence type="ECO:0000313" key="5">
    <source>
        <dbReference type="Proteomes" id="UP001303160"/>
    </source>
</evidence>
<comment type="caution">
    <text evidence="4">The sequence shown here is derived from an EMBL/GenBank/DDBJ whole genome shotgun (WGS) entry which is preliminary data.</text>
</comment>
<evidence type="ECO:0000313" key="4">
    <source>
        <dbReference type="EMBL" id="KAK4195614.1"/>
    </source>
</evidence>
<evidence type="ECO:0000256" key="1">
    <source>
        <dbReference type="SAM" id="MobiDB-lite"/>
    </source>
</evidence>
<feature type="compositionally biased region" description="Low complexity" evidence="1">
    <location>
        <begin position="379"/>
        <end position="390"/>
    </location>
</feature>
<feature type="transmembrane region" description="Helical" evidence="2">
    <location>
        <begin position="302"/>
        <end position="322"/>
    </location>
</feature>
<dbReference type="AlphaFoldDB" id="A0AAN6X842"/>
<organism evidence="4 5">
    <name type="scientific">Triangularia verruculosa</name>
    <dbReference type="NCBI Taxonomy" id="2587418"/>
    <lineage>
        <taxon>Eukaryota</taxon>
        <taxon>Fungi</taxon>
        <taxon>Dikarya</taxon>
        <taxon>Ascomycota</taxon>
        <taxon>Pezizomycotina</taxon>
        <taxon>Sordariomycetes</taxon>
        <taxon>Sordariomycetidae</taxon>
        <taxon>Sordariales</taxon>
        <taxon>Podosporaceae</taxon>
        <taxon>Triangularia</taxon>
    </lineage>
</organism>
<reference evidence="4" key="1">
    <citation type="journal article" date="2023" name="Mol. Phylogenet. Evol.">
        <title>Genome-scale phylogeny and comparative genomics of the fungal order Sordariales.</title>
        <authorList>
            <person name="Hensen N."/>
            <person name="Bonometti L."/>
            <person name="Westerberg I."/>
            <person name="Brannstrom I.O."/>
            <person name="Guillou S."/>
            <person name="Cros-Aarteil S."/>
            <person name="Calhoun S."/>
            <person name="Haridas S."/>
            <person name="Kuo A."/>
            <person name="Mondo S."/>
            <person name="Pangilinan J."/>
            <person name="Riley R."/>
            <person name="LaButti K."/>
            <person name="Andreopoulos B."/>
            <person name="Lipzen A."/>
            <person name="Chen C."/>
            <person name="Yan M."/>
            <person name="Daum C."/>
            <person name="Ng V."/>
            <person name="Clum A."/>
            <person name="Steindorff A."/>
            <person name="Ohm R.A."/>
            <person name="Martin F."/>
            <person name="Silar P."/>
            <person name="Natvig D.O."/>
            <person name="Lalanne C."/>
            <person name="Gautier V."/>
            <person name="Ament-Velasquez S.L."/>
            <person name="Kruys A."/>
            <person name="Hutchinson M.I."/>
            <person name="Powell A.J."/>
            <person name="Barry K."/>
            <person name="Miller A.N."/>
            <person name="Grigoriev I.V."/>
            <person name="Debuchy R."/>
            <person name="Gladieux P."/>
            <person name="Hiltunen Thoren M."/>
            <person name="Johannesson H."/>
        </authorList>
    </citation>
    <scope>NUCLEOTIDE SEQUENCE</scope>
    <source>
        <strain evidence="4">CBS 315.58</strain>
    </source>
</reference>
<reference evidence="4" key="2">
    <citation type="submission" date="2023-05" db="EMBL/GenBank/DDBJ databases">
        <authorList>
            <consortium name="Lawrence Berkeley National Laboratory"/>
            <person name="Steindorff A."/>
            <person name="Hensen N."/>
            <person name="Bonometti L."/>
            <person name="Westerberg I."/>
            <person name="Brannstrom I.O."/>
            <person name="Guillou S."/>
            <person name="Cros-Aarteil S."/>
            <person name="Calhoun S."/>
            <person name="Haridas S."/>
            <person name="Kuo A."/>
            <person name="Mondo S."/>
            <person name="Pangilinan J."/>
            <person name="Riley R."/>
            <person name="Labutti K."/>
            <person name="Andreopoulos B."/>
            <person name="Lipzen A."/>
            <person name="Chen C."/>
            <person name="Yanf M."/>
            <person name="Daum C."/>
            <person name="Ng V."/>
            <person name="Clum A."/>
            <person name="Ohm R."/>
            <person name="Martin F."/>
            <person name="Silar P."/>
            <person name="Natvig D."/>
            <person name="Lalanne C."/>
            <person name="Gautier V."/>
            <person name="Ament-Velasquez S.L."/>
            <person name="Kruys A."/>
            <person name="Hutchinson M.I."/>
            <person name="Powell A.J."/>
            <person name="Barry K."/>
            <person name="Miller A.N."/>
            <person name="Grigoriev I.V."/>
            <person name="Debuchy R."/>
            <person name="Gladieux P."/>
            <person name="Thoren M.H."/>
            <person name="Johannesson H."/>
        </authorList>
    </citation>
    <scope>NUCLEOTIDE SEQUENCE</scope>
    <source>
        <strain evidence="4">CBS 315.58</strain>
    </source>
</reference>
<keyword evidence="2" id="KW-0812">Transmembrane</keyword>
<keyword evidence="2" id="KW-0472">Membrane</keyword>
<feature type="compositionally biased region" description="Basic and acidic residues" evidence="1">
    <location>
        <begin position="471"/>
        <end position="484"/>
    </location>
</feature>
<dbReference type="EMBL" id="MU864008">
    <property type="protein sequence ID" value="KAK4195614.1"/>
    <property type="molecule type" value="Genomic_DNA"/>
</dbReference>
<feature type="compositionally biased region" description="Polar residues" evidence="1">
    <location>
        <begin position="416"/>
        <end position="431"/>
    </location>
</feature>
<feature type="region of interest" description="Disordered" evidence="1">
    <location>
        <begin position="374"/>
        <end position="484"/>
    </location>
</feature>
<dbReference type="PROSITE" id="PS51257">
    <property type="entry name" value="PROKAR_LIPOPROTEIN"/>
    <property type="match status" value="1"/>
</dbReference>
<protein>
    <submittedName>
        <fullName evidence="4">Uncharacterized protein</fullName>
    </submittedName>
</protein>
<evidence type="ECO:0000256" key="3">
    <source>
        <dbReference type="SAM" id="SignalP"/>
    </source>
</evidence>
<evidence type="ECO:0000256" key="2">
    <source>
        <dbReference type="SAM" id="Phobius"/>
    </source>
</evidence>
<proteinExistence type="predicted"/>
<sequence length="484" mass="53034">MKRTSSLGPLALAVACFLQPGLGSYWTATQLYVKEPLSYTYGCGTTGGATQQCSTSTITHWNFAVTHAVTSIPTGVTPVSIRTTTTPSWDIEIVNVYLPAGAVPQSDLVDYFEATTTTTRKNPPSWVVDLTFTAPASCPTPFEYTTTTRLGPWDFPSPLSAILRPKATVETQLTRYTRTIVTSSEGFPRVTSIETLTETSTYFHLKPTDVAPTLRPHTDDDRFSVFNSYYIQNCDTPETAEERWRLQELSKCPENYHAWSGGCHPIALWAVIVVAVVSFFFFLGLIENFFWFRRLMQGKGSFRFGTVSWFCLGLFVAFFTTFEKARSPDDQERLKEQWKALPLGMKLKLWIKWGFRHKYPVEWLGARKPLGEEESIEMGSRSGGARASGSTVNPGPGAQDGENDMPLPAYPGPPSSRISDTHSMSSGTTVAHTGPVLGNPNAVLAPASGSGTVVIGPTMSSAQPQTATQRAEADRGADDGFRAL</sequence>
<accession>A0AAN6X842</accession>
<gene>
    <name evidence="4" type="ORF">QBC40DRAFT_288834</name>
</gene>
<feature type="chain" id="PRO_5042901129" evidence="3">
    <location>
        <begin position="24"/>
        <end position="484"/>
    </location>
</feature>
<name>A0AAN6X842_9PEZI</name>
<keyword evidence="5" id="KW-1185">Reference proteome</keyword>
<keyword evidence="2" id="KW-1133">Transmembrane helix</keyword>
<dbReference type="Proteomes" id="UP001303160">
    <property type="component" value="Unassembled WGS sequence"/>
</dbReference>